<evidence type="ECO:0000313" key="6">
    <source>
        <dbReference type="Proteomes" id="UP000830639"/>
    </source>
</evidence>
<dbReference type="SUPFAM" id="SSF52540">
    <property type="entry name" value="P-loop containing nucleoside triphosphate hydrolases"/>
    <property type="match status" value="1"/>
</dbReference>
<evidence type="ECO:0000256" key="4">
    <source>
        <dbReference type="NCBIfam" id="TIGR00152"/>
    </source>
</evidence>
<keyword evidence="3 5" id="KW-0808">Transferase</keyword>
<dbReference type="GO" id="GO:0004140">
    <property type="term" value="F:dephospho-CoA kinase activity"/>
    <property type="evidence" value="ECO:0007669"/>
    <property type="project" value="UniProtKB-EC"/>
</dbReference>
<evidence type="ECO:0000256" key="2">
    <source>
        <dbReference type="ARBA" id="ARBA00022840"/>
    </source>
</evidence>
<comment type="pathway">
    <text evidence="3">Cofactor biosynthesis; coenzyme A biosynthesis; CoA from (R)-pantothenate: step 5/5.</text>
</comment>
<comment type="function">
    <text evidence="3">Catalyzes the phosphorylation of the 3'-hydroxyl group of dephosphocoenzyme A to form coenzyme A.</text>
</comment>
<evidence type="ECO:0000256" key="3">
    <source>
        <dbReference type="HAMAP-Rule" id="MF_00376"/>
    </source>
</evidence>
<keyword evidence="3" id="KW-0173">Coenzyme A biosynthesis</keyword>
<dbReference type="InterPro" id="IPR001977">
    <property type="entry name" value="Depp_CoAkinase"/>
</dbReference>
<evidence type="ECO:0000256" key="1">
    <source>
        <dbReference type="ARBA" id="ARBA00022741"/>
    </source>
</evidence>
<dbReference type="RefSeq" id="WP_248268187.1">
    <property type="nucleotide sequence ID" value="NZ_CP096034.1"/>
</dbReference>
<reference evidence="5 6" key="1">
    <citation type="submission" date="2022-04" db="EMBL/GenBank/DDBJ databases">
        <title>Mechanism of arsenic methylation and mitigation arsenic toxicity by Bacillus sp. LH14 from an Arsenic-Contaminated Paddy Soil.</title>
        <authorList>
            <person name="Wang D."/>
        </authorList>
    </citation>
    <scope>NUCLEOTIDE SEQUENCE [LARGE SCALE GENOMIC DNA]</scope>
    <source>
        <strain evidence="5 6">LH14</strain>
    </source>
</reference>
<dbReference type="HAMAP" id="MF_00376">
    <property type="entry name" value="Dephospho_CoA_kinase"/>
    <property type="match status" value="1"/>
</dbReference>
<dbReference type="Pfam" id="PF01121">
    <property type="entry name" value="CoaE"/>
    <property type="match status" value="1"/>
</dbReference>
<comment type="similarity">
    <text evidence="3">Belongs to the CoaE family.</text>
</comment>
<dbReference type="InterPro" id="IPR027417">
    <property type="entry name" value="P-loop_NTPase"/>
</dbReference>
<dbReference type="CDD" id="cd02022">
    <property type="entry name" value="DPCK"/>
    <property type="match status" value="1"/>
</dbReference>
<keyword evidence="3" id="KW-0963">Cytoplasm</keyword>
<evidence type="ECO:0000313" key="5">
    <source>
        <dbReference type="EMBL" id="UPM55130.1"/>
    </source>
</evidence>
<proteinExistence type="inferred from homology"/>
<dbReference type="PANTHER" id="PTHR10695:SF46">
    <property type="entry name" value="BIFUNCTIONAL COENZYME A SYNTHASE-RELATED"/>
    <property type="match status" value="1"/>
</dbReference>
<dbReference type="PROSITE" id="PS51219">
    <property type="entry name" value="DPCK"/>
    <property type="match status" value="1"/>
</dbReference>
<protein>
    <recommendedName>
        <fullName evidence="3 4">Dephospho-CoA kinase</fullName>
        <ecNumber evidence="3 4">2.7.1.24</ecNumber>
    </recommendedName>
    <alternativeName>
        <fullName evidence="3">Dephosphocoenzyme A kinase</fullName>
    </alternativeName>
</protein>
<keyword evidence="6" id="KW-1185">Reference proteome</keyword>
<dbReference type="Gene3D" id="3.40.50.300">
    <property type="entry name" value="P-loop containing nucleotide triphosphate hydrolases"/>
    <property type="match status" value="1"/>
</dbReference>
<comment type="catalytic activity">
    <reaction evidence="3">
        <text>3'-dephospho-CoA + ATP = ADP + CoA + H(+)</text>
        <dbReference type="Rhea" id="RHEA:18245"/>
        <dbReference type="ChEBI" id="CHEBI:15378"/>
        <dbReference type="ChEBI" id="CHEBI:30616"/>
        <dbReference type="ChEBI" id="CHEBI:57287"/>
        <dbReference type="ChEBI" id="CHEBI:57328"/>
        <dbReference type="ChEBI" id="CHEBI:456216"/>
        <dbReference type="EC" id="2.7.1.24"/>
    </reaction>
</comment>
<comment type="subcellular location">
    <subcellularLocation>
        <location evidence="3">Cytoplasm</location>
    </subcellularLocation>
</comment>
<keyword evidence="2 3" id="KW-0067">ATP-binding</keyword>
<organism evidence="5 6">
    <name type="scientific">Gottfriedia acidiceleris</name>
    <dbReference type="NCBI Taxonomy" id="371036"/>
    <lineage>
        <taxon>Bacteria</taxon>
        <taxon>Bacillati</taxon>
        <taxon>Bacillota</taxon>
        <taxon>Bacilli</taxon>
        <taxon>Bacillales</taxon>
        <taxon>Bacillaceae</taxon>
        <taxon>Gottfriedia</taxon>
    </lineage>
</organism>
<accession>A0ABY4JS39</accession>
<gene>
    <name evidence="3 5" type="primary">coaE</name>
    <name evidence="5" type="ORF">MY490_04615</name>
</gene>
<dbReference type="Proteomes" id="UP000830639">
    <property type="component" value="Chromosome"/>
</dbReference>
<dbReference type="EMBL" id="CP096034">
    <property type="protein sequence ID" value="UPM55130.1"/>
    <property type="molecule type" value="Genomic_DNA"/>
</dbReference>
<keyword evidence="1 3" id="KW-0547">Nucleotide-binding</keyword>
<keyword evidence="3 5" id="KW-0418">Kinase</keyword>
<name>A0ABY4JS39_9BACI</name>
<dbReference type="PANTHER" id="PTHR10695">
    <property type="entry name" value="DEPHOSPHO-COA KINASE-RELATED"/>
    <property type="match status" value="1"/>
</dbReference>
<dbReference type="NCBIfam" id="TIGR00152">
    <property type="entry name" value="dephospho-CoA kinase"/>
    <property type="match status" value="1"/>
</dbReference>
<feature type="binding site" evidence="3">
    <location>
        <begin position="12"/>
        <end position="17"/>
    </location>
    <ligand>
        <name>ATP</name>
        <dbReference type="ChEBI" id="CHEBI:30616"/>
    </ligand>
</feature>
<sequence length="198" mass="22202">MGKIFGLTGSIASGKSTVSNFLKELNVPIVDADVIAKEVVEIGQPAYKKIVEAFGSEILLDSGEINRPFLGSIIFNNEEKRLQLNEIVHPEVRREMKEQADRYIKQGEPLVILDIPLLYEGNSIELVEKVIVVTVSEENQLKRLMNRNGLSKEDALLRIASQIPVKEKAARADYVINNNGDFEDTKRQVKDLLNKIIS</sequence>
<dbReference type="EC" id="2.7.1.24" evidence="3 4"/>